<evidence type="ECO:0000313" key="1">
    <source>
        <dbReference type="EMBL" id="MEQ2527607.1"/>
    </source>
</evidence>
<evidence type="ECO:0000313" key="2">
    <source>
        <dbReference type="Proteomes" id="UP001439875"/>
    </source>
</evidence>
<sequence length="98" mass="11281">MTNTPFLFIALEAVIFFEKPYFDGKEWHNLTLGKDEKRVLLSETRTASLGFPVEQNEEPSGYVFSVYGHGDECYIPVYDRTNLIHSDDLYPTEVVTNL</sequence>
<dbReference type="Proteomes" id="UP001439875">
    <property type="component" value="Unassembled WGS sequence"/>
</dbReference>
<dbReference type="EMBL" id="JBBMEW010000010">
    <property type="protein sequence ID" value="MEQ2527607.1"/>
    <property type="molecule type" value="Genomic_DNA"/>
</dbReference>
<comment type="caution">
    <text evidence="1">The sequence shown here is derived from an EMBL/GenBank/DDBJ whole genome shotgun (WGS) entry which is preliminary data.</text>
</comment>
<keyword evidence="2" id="KW-1185">Reference proteome</keyword>
<accession>A0ACC6SBZ0</accession>
<reference evidence="1" key="1">
    <citation type="submission" date="2024-03" db="EMBL/GenBank/DDBJ databases">
        <title>Human intestinal bacterial collection.</title>
        <authorList>
            <person name="Pauvert C."/>
            <person name="Hitch T.C.A."/>
            <person name="Clavel T."/>
        </authorList>
    </citation>
    <scope>NUCLEOTIDE SEQUENCE</scope>
    <source>
        <strain evidence="1">CLA-AA-H227</strain>
    </source>
</reference>
<proteinExistence type="predicted"/>
<organism evidence="1 2">
    <name type="scientific">Robertmurraya yapensis</name>
    <name type="common">ex Hitch et al 2024</name>
    <dbReference type="NCBI Taxonomy" id="3133160"/>
    <lineage>
        <taxon>Bacteria</taxon>
        <taxon>Bacillati</taxon>
        <taxon>Bacillota</taxon>
        <taxon>Bacilli</taxon>
        <taxon>Bacillales</taxon>
        <taxon>Bacillaceae</taxon>
        <taxon>Robertmurraya</taxon>
    </lineage>
</organism>
<name>A0ACC6SBZ0_9BACI</name>
<protein>
    <submittedName>
        <fullName evidence="1">Uncharacterized protein</fullName>
    </submittedName>
</protein>
<gene>
    <name evidence="1" type="ORF">WMO40_12925</name>
</gene>